<evidence type="ECO:0000256" key="1">
    <source>
        <dbReference type="SAM" id="MobiDB-lite"/>
    </source>
</evidence>
<sequence length="291" mass="31921">MPPVRTPKAKASKPPARPSKAKAKDPKPPAQPPKAKASKRATATTPRGPTGTPPPLGLQPPRTPPPPARLVTVLDRLPFSDILPVRLETGREYPNVYALVLPPQITDHLLSGLYDDKRAYVRQSILGKRVLLEAGLRAHWNPGTMVLVTRGPATGELRLMLPVIQYDGLPEHEVLAILGGALAVAEHRARWSKWSSCPAKRLDVIRTIMEVFTVPTLGDALFRRVVDVWLEAGGREEPQLTDEETRIVRDAGGWTAFSRSYGLDPTDPEDNDEAYAIVQELAARGDDEDDD</sequence>
<protein>
    <submittedName>
        <fullName evidence="2">Uncharacterized protein</fullName>
    </submittedName>
</protein>
<feature type="compositionally biased region" description="Pro residues" evidence="1">
    <location>
        <begin position="51"/>
        <end position="68"/>
    </location>
</feature>
<dbReference type="AlphaFoldDB" id="A0AAF1BGM0"/>
<gene>
    <name evidence="2" type="ORF">LOC62_01G000091</name>
</gene>
<dbReference type="GeneID" id="87803353"/>
<accession>A0AAF1BGM0</accession>
<keyword evidence="3" id="KW-1185">Reference proteome</keyword>
<proteinExistence type="predicted"/>
<reference evidence="2" key="1">
    <citation type="submission" date="2023-10" db="EMBL/GenBank/DDBJ databases">
        <authorList>
            <person name="Noh H."/>
        </authorList>
    </citation>
    <scope>NUCLEOTIDE SEQUENCE</scope>
    <source>
        <strain evidence="2">DUCC4014</strain>
    </source>
</reference>
<dbReference type="RefSeq" id="XP_062622502.1">
    <property type="nucleotide sequence ID" value="XM_062766518.1"/>
</dbReference>
<feature type="region of interest" description="Disordered" evidence="1">
    <location>
        <begin position="1"/>
        <end position="68"/>
    </location>
</feature>
<evidence type="ECO:0000313" key="3">
    <source>
        <dbReference type="Proteomes" id="UP000827549"/>
    </source>
</evidence>
<organism evidence="2 3">
    <name type="scientific">Vanrija pseudolonga</name>
    <dbReference type="NCBI Taxonomy" id="143232"/>
    <lineage>
        <taxon>Eukaryota</taxon>
        <taxon>Fungi</taxon>
        <taxon>Dikarya</taxon>
        <taxon>Basidiomycota</taxon>
        <taxon>Agaricomycotina</taxon>
        <taxon>Tremellomycetes</taxon>
        <taxon>Trichosporonales</taxon>
        <taxon>Trichosporonaceae</taxon>
        <taxon>Vanrija</taxon>
    </lineage>
</organism>
<evidence type="ECO:0000313" key="2">
    <source>
        <dbReference type="EMBL" id="WOO76470.1"/>
    </source>
</evidence>
<dbReference type="Proteomes" id="UP000827549">
    <property type="component" value="Chromosome 1"/>
</dbReference>
<feature type="compositionally biased region" description="Low complexity" evidence="1">
    <location>
        <begin position="40"/>
        <end position="50"/>
    </location>
</feature>
<dbReference type="EMBL" id="CP086714">
    <property type="protein sequence ID" value="WOO76470.1"/>
    <property type="molecule type" value="Genomic_DNA"/>
</dbReference>
<name>A0AAF1BGM0_9TREE</name>